<feature type="compositionally biased region" description="Polar residues" evidence="1">
    <location>
        <begin position="178"/>
        <end position="187"/>
    </location>
</feature>
<evidence type="ECO:0000256" key="1">
    <source>
        <dbReference type="SAM" id="MobiDB-lite"/>
    </source>
</evidence>
<reference evidence="2 3" key="1">
    <citation type="submission" date="2015-07" db="EMBL/GenBank/DDBJ databases">
        <title>The genome of Dufourea novaeangliae.</title>
        <authorList>
            <person name="Pan H."/>
            <person name="Kapheim K."/>
        </authorList>
    </citation>
    <scope>NUCLEOTIDE SEQUENCE [LARGE SCALE GENOMIC DNA]</scope>
    <source>
        <strain evidence="2">0120121106</strain>
        <tissue evidence="2">Whole body</tissue>
    </source>
</reference>
<sequence>MGSRKLCPQLGTDKQPRERLIVGVSTVALLATPRTTGTAECVSLSFVGVLGVCYQVDDRFQSGLQYRRGSKRTAVLLNLERTIPLTLKRDFAIVVIATVVIKHRTVKIGVKGEHRDGTDRVTLLAAKKELRSRGNCLRSTPTGGGTANINACFLNSDDESDSSTVTSPKRTGGRWTIGDSQENPWTSRETVHHIGRSEEVLKKFQELLPSLRELYSAWKNLQLNFDITSLKPSSFLNEGVVAFEATSSHKPPLHGEGTQLKLNYSNETSIGQGARSWRRTRKRLENEKEKREGGGGGVPKGERAEVREIARNCLEFSTGHVCPSERLQFYEVQPDTPIPPSTWHQTLLFNP</sequence>
<name>A0A154PHK1_DUFNO</name>
<accession>A0A154PHK1</accession>
<dbReference type="EMBL" id="KQ434893">
    <property type="protein sequence ID" value="KZC10670.1"/>
    <property type="molecule type" value="Genomic_DNA"/>
</dbReference>
<protein>
    <submittedName>
        <fullName evidence="2">Uncharacterized protein</fullName>
    </submittedName>
</protein>
<proteinExistence type="predicted"/>
<dbReference type="Proteomes" id="UP000076502">
    <property type="component" value="Unassembled WGS sequence"/>
</dbReference>
<evidence type="ECO:0000313" key="3">
    <source>
        <dbReference type="Proteomes" id="UP000076502"/>
    </source>
</evidence>
<organism evidence="2 3">
    <name type="scientific">Dufourea novaeangliae</name>
    <name type="common">Sweat bee</name>
    <dbReference type="NCBI Taxonomy" id="178035"/>
    <lineage>
        <taxon>Eukaryota</taxon>
        <taxon>Metazoa</taxon>
        <taxon>Ecdysozoa</taxon>
        <taxon>Arthropoda</taxon>
        <taxon>Hexapoda</taxon>
        <taxon>Insecta</taxon>
        <taxon>Pterygota</taxon>
        <taxon>Neoptera</taxon>
        <taxon>Endopterygota</taxon>
        <taxon>Hymenoptera</taxon>
        <taxon>Apocrita</taxon>
        <taxon>Aculeata</taxon>
        <taxon>Apoidea</taxon>
        <taxon>Anthophila</taxon>
        <taxon>Halictidae</taxon>
        <taxon>Rophitinae</taxon>
        <taxon>Dufourea</taxon>
    </lineage>
</organism>
<feature type="compositionally biased region" description="Basic and acidic residues" evidence="1">
    <location>
        <begin position="284"/>
        <end position="293"/>
    </location>
</feature>
<keyword evidence="3" id="KW-1185">Reference proteome</keyword>
<gene>
    <name evidence="2" type="ORF">WN55_00422</name>
</gene>
<evidence type="ECO:0000313" key="2">
    <source>
        <dbReference type="EMBL" id="KZC10670.1"/>
    </source>
</evidence>
<feature type="region of interest" description="Disordered" evidence="1">
    <location>
        <begin position="284"/>
        <end position="303"/>
    </location>
</feature>
<feature type="region of interest" description="Disordered" evidence="1">
    <location>
        <begin position="158"/>
        <end position="187"/>
    </location>
</feature>
<dbReference type="AlphaFoldDB" id="A0A154PHK1"/>